<evidence type="ECO:0000313" key="6">
    <source>
        <dbReference type="Proteomes" id="UP001596302"/>
    </source>
</evidence>
<name>A0ABW1J5A2_9PSEU</name>
<keyword evidence="1" id="KW-0238">DNA-binding</keyword>
<dbReference type="RefSeq" id="WP_379586096.1">
    <property type="nucleotide sequence ID" value="NZ_JBHSQW010000034.1"/>
</dbReference>
<evidence type="ECO:0000313" key="5">
    <source>
        <dbReference type="EMBL" id="MFC5995802.1"/>
    </source>
</evidence>
<dbReference type="InterPro" id="IPR036625">
    <property type="entry name" value="E3-bd_dom_sf"/>
</dbReference>
<feature type="domain" description="Lsr2 dimerization" evidence="3">
    <location>
        <begin position="1"/>
        <end position="58"/>
    </location>
</feature>
<proteinExistence type="predicted"/>
<dbReference type="InterPro" id="IPR042261">
    <property type="entry name" value="Lsr2-like_dimerization"/>
</dbReference>
<organism evidence="5 6">
    <name type="scientific">Pseudonocardia hispaniensis</name>
    <dbReference type="NCBI Taxonomy" id="904933"/>
    <lineage>
        <taxon>Bacteria</taxon>
        <taxon>Bacillati</taxon>
        <taxon>Actinomycetota</taxon>
        <taxon>Actinomycetes</taxon>
        <taxon>Pseudonocardiales</taxon>
        <taxon>Pseudonocardiaceae</taxon>
        <taxon>Pseudonocardia</taxon>
    </lineage>
</organism>
<dbReference type="InterPro" id="IPR055370">
    <property type="entry name" value="Lsr2_DNA-bd"/>
</dbReference>
<dbReference type="EMBL" id="JBHSQW010000034">
    <property type="protein sequence ID" value="MFC5995802.1"/>
    <property type="molecule type" value="Genomic_DNA"/>
</dbReference>
<evidence type="ECO:0000256" key="2">
    <source>
        <dbReference type="SAM" id="MobiDB-lite"/>
    </source>
</evidence>
<feature type="region of interest" description="Disordered" evidence="2">
    <location>
        <begin position="58"/>
        <end position="80"/>
    </location>
</feature>
<dbReference type="Gene3D" id="4.10.320.10">
    <property type="entry name" value="E3-binding domain"/>
    <property type="match status" value="1"/>
</dbReference>
<accession>A0ABW1J5A2</accession>
<gene>
    <name evidence="5" type="ORF">ACFQE5_16450</name>
</gene>
<dbReference type="Gene3D" id="3.30.60.230">
    <property type="entry name" value="Lsr2, dimerization domain"/>
    <property type="match status" value="1"/>
</dbReference>
<keyword evidence="6" id="KW-1185">Reference proteome</keyword>
<feature type="domain" description="Lsr2 DNA-binding" evidence="4">
    <location>
        <begin position="91"/>
        <end position="125"/>
    </location>
</feature>
<feature type="region of interest" description="Disordered" evidence="2">
    <location>
        <begin position="122"/>
        <end position="161"/>
    </location>
</feature>
<evidence type="ECO:0000259" key="4">
    <source>
        <dbReference type="Pfam" id="PF23359"/>
    </source>
</evidence>
<feature type="compositionally biased region" description="Low complexity" evidence="2">
    <location>
        <begin position="71"/>
        <end position="80"/>
    </location>
</feature>
<sequence length="161" mass="17455">MARNVVVRLVDDLDGSDASETVEFAVDGRTYVIDLSQDNRRKLDDVLAPFVAAARKVGRGTRGGGSRPRRMSTSTVVTPGAVAEGVSSAAARARNEAIRTWARENGFEVSSRGRIRGEVLAAYEQRETTPQTKPEPAGEEPKKKKRARVKITDPFDVGQAS</sequence>
<evidence type="ECO:0000259" key="3">
    <source>
        <dbReference type="Pfam" id="PF11774"/>
    </source>
</evidence>
<dbReference type="Pfam" id="PF23359">
    <property type="entry name" value="Lsr2_DNA-bd"/>
    <property type="match status" value="1"/>
</dbReference>
<dbReference type="Pfam" id="PF11774">
    <property type="entry name" value="Lsr2"/>
    <property type="match status" value="1"/>
</dbReference>
<dbReference type="Proteomes" id="UP001596302">
    <property type="component" value="Unassembled WGS sequence"/>
</dbReference>
<protein>
    <submittedName>
        <fullName evidence="5">Lsr2 family protein</fullName>
    </submittedName>
</protein>
<evidence type="ECO:0000256" key="1">
    <source>
        <dbReference type="ARBA" id="ARBA00023125"/>
    </source>
</evidence>
<dbReference type="InterPro" id="IPR024412">
    <property type="entry name" value="Lsr2_dim_dom"/>
</dbReference>
<reference evidence="6" key="1">
    <citation type="journal article" date="2019" name="Int. J. Syst. Evol. Microbiol.">
        <title>The Global Catalogue of Microorganisms (GCM) 10K type strain sequencing project: providing services to taxonomists for standard genome sequencing and annotation.</title>
        <authorList>
            <consortium name="The Broad Institute Genomics Platform"/>
            <consortium name="The Broad Institute Genome Sequencing Center for Infectious Disease"/>
            <person name="Wu L."/>
            <person name="Ma J."/>
        </authorList>
    </citation>
    <scope>NUCLEOTIDE SEQUENCE [LARGE SCALE GENOMIC DNA]</scope>
    <source>
        <strain evidence="6">CCM 8391</strain>
    </source>
</reference>
<comment type="caution">
    <text evidence="5">The sequence shown here is derived from an EMBL/GenBank/DDBJ whole genome shotgun (WGS) entry which is preliminary data.</text>
</comment>